<keyword evidence="1" id="KW-1133">Transmembrane helix</keyword>
<gene>
    <name evidence="2" type="ORF">MM817_01235</name>
</gene>
<organism evidence="2 3">
    <name type="scientific">Sulfoacidibacillus ferrooxidans</name>
    <dbReference type="NCBI Taxonomy" id="2005001"/>
    <lineage>
        <taxon>Bacteria</taxon>
        <taxon>Bacillati</taxon>
        <taxon>Bacillota</taxon>
        <taxon>Bacilli</taxon>
        <taxon>Bacillales</taxon>
        <taxon>Alicyclobacillaceae</taxon>
        <taxon>Sulfoacidibacillus</taxon>
    </lineage>
</organism>
<comment type="caution">
    <text evidence="2">The sequence shown here is derived from an EMBL/GenBank/DDBJ whole genome shotgun (WGS) entry which is preliminary data.</text>
</comment>
<evidence type="ECO:0000313" key="3">
    <source>
        <dbReference type="Proteomes" id="UP001139263"/>
    </source>
</evidence>
<sequence>MIRRQHLHQYIGQPVLVHTTMGTYRGHLHSITNSHIHLHGHRLVSATHQDQPWNTTLSELPTKDIELVYFPGAALALPIAAIVGVTALGLGAMSGW</sequence>
<dbReference type="EMBL" id="JALBUF010000002">
    <property type="protein sequence ID" value="MCI0182966.1"/>
    <property type="molecule type" value="Genomic_DNA"/>
</dbReference>
<keyword evidence="1" id="KW-0812">Transmembrane</keyword>
<protein>
    <recommendedName>
        <fullName evidence="4">DUF2642 domain-containing protein</fullName>
    </recommendedName>
</protein>
<proteinExistence type="predicted"/>
<evidence type="ECO:0000256" key="1">
    <source>
        <dbReference type="SAM" id="Phobius"/>
    </source>
</evidence>
<dbReference type="AlphaFoldDB" id="A0A9X2AEC5"/>
<reference evidence="2" key="1">
    <citation type="submission" date="2022-03" db="EMBL/GenBank/DDBJ databases">
        <title>Draft Genome Sequence of Firmicute Strain S0AB, a Heterotrophic Iron/Sulfur-Oxidizing Extreme Acidophile.</title>
        <authorList>
            <person name="Vergara E."/>
            <person name="Pakostova E."/>
            <person name="Johnson D.B."/>
            <person name="Holmes D.S."/>
        </authorList>
    </citation>
    <scope>NUCLEOTIDE SEQUENCE</scope>
    <source>
        <strain evidence="2">S0AB</strain>
    </source>
</reference>
<accession>A0A9X2AEC5</accession>
<evidence type="ECO:0000313" key="2">
    <source>
        <dbReference type="EMBL" id="MCI0182966.1"/>
    </source>
</evidence>
<evidence type="ECO:0008006" key="4">
    <source>
        <dbReference type="Google" id="ProtNLM"/>
    </source>
</evidence>
<dbReference type="RefSeq" id="WP_241712601.1">
    <property type="nucleotide sequence ID" value="NZ_JALBUF010000002.1"/>
</dbReference>
<keyword evidence="3" id="KW-1185">Reference proteome</keyword>
<feature type="transmembrane region" description="Helical" evidence="1">
    <location>
        <begin position="67"/>
        <end position="93"/>
    </location>
</feature>
<name>A0A9X2AEC5_9BACL</name>
<dbReference type="Proteomes" id="UP001139263">
    <property type="component" value="Unassembled WGS sequence"/>
</dbReference>
<keyword evidence="1" id="KW-0472">Membrane</keyword>